<dbReference type="AlphaFoldDB" id="A0A7R9JVG5"/>
<feature type="domain" description="ARMC5-like ARM-repeats" evidence="2">
    <location>
        <begin position="153"/>
        <end position="282"/>
    </location>
</feature>
<dbReference type="GO" id="GO:0005829">
    <property type="term" value="C:cytosol"/>
    <property type="evidence" value="ECO:0007669"/>
    <property type="project" value="TreeGrafter"/>
</dbReference>
<feature type="region of interest" description="Disordered" evidence="1">
    <location>
        <begin position="378"/>
        <end position="474"/>
    </location>
</feature>
<accession>A0A7R9JVG5</accession>
<dbReference type="InterPro" id="IPR016024">
    <property type="entry name" value="ARM-type_fold"/>
</dbReference>
<feature type="compositionally biased region" description="Low complexity" evidence="1">
    <location>
        <begin position="431"/>
        <end position="447"/>
    </location>
</feature>
<sequence>MRGEARSAVGEEETEINVCEYGVIPPLTVILRNMTRDCVLCRASRLVGNLAQTPSVAQQLHSAEIVAPLVTILGTKNTSSSTILMTIRALRVKKPAIVTRLQDKELKRPITRDLYLTYTQIFQAHRQGKNRATAARLNMLRSFSRLCSFKVGIARLLWSVAKHRADMLKCNTVRLVVTLLEREQTSSFIKGIMKAVAVFTSECTEQCAKQVYGEGSGFAQLVRIASIDHVKSEALQSLVNLCHVPLFRPFLGQAGVVALIVAEINQRPDSSIQDDSLCKWCKAQEETVNQGSGCECSHVDPWHQSLLEALYQLCRESVNRARVREEGGLALLLCALRRSLHGGVLAALVHFLYDEPSLELMVQDGLVGVLATHLRTSRKREFSGQSPPNKRFRASSPSYQQVVREQESRGVADGDTLVGSSECGLVSPWEGSSSPTMGTSTGGWSPTDGSWSPGEQASAGRSPSSPCSPPSSPCSSLLDYPEVYSPVEMTDDSDAYGDPILARICTKSPSSQDGKMEEDVKLGILVMLLTRVTYLEGPVEDLISHSTLTTLLDYYSNKVANPHPNILIRIVRNFKYFMPLVTQQFVLAVSSRLNQPCQHEVDKCQKSCTMARILLKNLELQAESGFGEGQLAHTLLRGGQANQQVVAVSVPFIVKRRWLLRKLLLGCDGLAVVSSALKNPPVQGDLVTGQVAECVSRLATSLGVTNPKQNKFWTKLGYKDDNPAIGNIEKKGIMTCEWLAGKLDDILIGCWVTSSFQALSHY</sequence>
<proteinExistence type="predicted"/>
<evidence type="ECO:0000259" key="2">
    <source>
        <dbReference type="Pfam" id="PF24768"/>
    </source>
</evidence>
<dbReference type="PANTHER" id="PTHR23312:SF8">
    <property type="entry name" value="ARMADILLO REPEAT-CONTAINING PROTEIN 5"/>
    <property type="match status" value="1"/>
</dbReference>
<dbReference type="InterPro" id="IPR011989">
    <property type="entry name" value="ARM-like"/>
</dbReference>
<feature type="compositionally biased region" description="Polar residues" evidence="1">
    <location>
        <begin position="448"/>
        <end position="461"/>
    </location>
</feature>
<dbReference type="PANTHER" id="PTHR23312">
    <property type="entry name" value="ARMC5 ARMADILLO REPEAT-CONTAINING -RELATED"/>
    <property type="match status" value="1"/>
</dbReference>
<protein>
    <recommendedName>
        <fullName evidence="2">ARMC5-like ARM-repeats domain-containing protein</fullName>
    </recommendedName>
</protein>
<dbReference type="Gene3D" id="1.25.10.10">
    <property type="entry name" value="Leucine-rich Repeat Variant"/>
    <property type="match status" value="1"/>
</dbReference>
<dbReference type="InterPro" id="IPR055445">
    <property type="entry name" value="ARM_ARMC5"/>
</dbReference>
<reference evidence="3" key="1">
    <citation type="submission" date="2020-11" db="EMBL/GenBank/DDBJ databases">
        <authorList>
            <person name="Tran Van P."/>
        </authorList>
    </citation>
    <scope>NUCLEOTIDE SEQUENCE</scope>
</reference>
<evidence type="ECO:0000313" key="3">
    <source>
        <dbReference type="EMBL" id="CAD7590344.1"/>
    </source>
</evidence>
<organism evidence="3">
    <name type="scientific">Timema genevievae</name>
    <name type="common">Walking stick</name>
    <dbReference type="NCBI Taxonomy" id="629358"/>
    <lineage>
        <taxon>Eukaryota</taxon>
        <taxon>Metazoa</taxon>
        <taxon>Ecdysozoa</taxon>
        <taxon>Arthropoda</taxon>
        <taxon>Hexapoda</taxon>
        <taxon>Insecta</taxon>
        <taxon>Pterygota</taxon>
        <taxon>Neoptera</taxon>
        <taxon>Polyneoptera</taxon>
        <taxon>Phasmatodea</taxon>
        <taxon>Timematodea</taxon>
        <taxon>Timematoidea</taxon>
        <taxon>Timematidae</taxon>
        <taxon>Timema</taxon>
    </lineage>
</organism>
<dbReference type="EMBL" id="OE840412">
    <property type="protein sequence ID" value="CAD7590344.1"/>
    <property type="molecule type" value="Genomic_DNA"/>
</dbReference>
<dbReference type="GO" id="GO:0009653">
    <property type="term" value="P:anatomical structure morphogenesis"/>
    <property type="evidence" value="ECO:0007669"/>
    <property type="project" value="TreeGrafter"/>
</dbReference>
<gene>
    <name evidence="3" type="ORF">TGEB3V08_LOCUS4153</name>
</gene>
<name>A0A7R9JVG5_TIMGE</name>
<dbReference type="Pfam" id="PF24768">
    <property type="entry name" value="ARM_ARMC5"/>
    <property type="match status" value="1"/>
</dbReference>
<dbReference type="SUPFAM" id="SSF48371">
    <property type="entry name" value="ARM repeat"/>
    <property type="match status" value="1"/>
</dbReference>
<evidence type="ECO:0000256" key="1">
    <source>
        <dbReference type="SAM" id="MobiDB-lite"/>
    </source>
</evidence>